<evidence type="ECO:0000313" key="3">
    <source>
        <dbReference type="Proteomes" id="UP000185809"/>
    </source>
</evidence>
<organism evidence="2 3">
    <name type="scientific">Candidatus Nomurabacteria bacterium RIFCSPLOWO2_01_FULL_33_24</name>
    <dbReference type="NCBI Taxonomy" id="1801765"/>
    <lineage>
        <taxon>Bacteria</taxon>
        <taxon>Candidatus Nomuraibacteriota</taxon>
    </lineage>
</organism>
<gene>
    <name evidence="2" type="ORF">A2995_00455</name>
</gene>
<name>A0A1F6WYP6_9BACT</name>
<comment type="caution">
    <text evidence="2">The sequence shown here is derived from an EMBL/GenBank/DDBJ whole genome shotgun (WGS) entry which is preliminary data.</text>
</comment>
<feature type="transmembrane region" description="Helical" evidence="1">
    <location>
        <begin position="6"/>
        <end position="24"/>
    </location>
</feature>
<keyword evidence="1" id="KW-0472">Membrane</keyword>
<accession>A0A1F6WYP6</accession>
<keyword evidence="1" id="KW-0812">Transmembrane</keyword>
<protein>
    <submittedName>
        <fullName evidence="2">Uncharacterized protein</fullName>
    </submittedName>
</protein>
<dbReference type="EMBL" id="MFUP01000016">
    <property type="protein sequence ID" value="OGI87026.1"/>
    <property type="molecule type" value="Genomic_DNA"/>
</dbReference>
<reference evidence="2 3" key="1">
    <citation type="journal article" date="2016" name="Nat. Commun.">
        <title>Thousands of microbial genomes shed light on interconnected biogeochemical processes in an aquifer system.</title>
        <authorList>
            <person name="Anantharaman K."/>
            <person name="Brown C.T."/>
            <person name="Hug L.A."/>
            <person name="Sharon I."/>
            <person name="Castelle C.J."/>
            <person name="Probst A.J."/>
            <person name="Thomas B.C."/>
            <person name="Singh A."/>
            <person name="Wilkins M.J."/>
            <person name="Karaoz U."/>
            <person name="Brodie E.L."/>
            <person name="Williams K.H."/>
            <person name="Hubbard S.S."/>
            <person name="Banfield J.F."/>
        </authorList>
    </citation>
    <scope>NUCLEOTIDE SEQUENCE [LARGE SCALE GENOMIC DNA]</scope>
</reference>
<evidence type="ECO:0000313" key="2">
    <source>
        <dbReference type="EMBL" id="OGI87026.1"/>
    </source>
</evidence>
<proteinExistence type="predicted"/>
<keyword evidence="1" id="KW-1133">Transmembrane helix</keyword>
<evidence type="ECO:0000256" key="1">
    <source>
        <dbReference type="SAM" id="Phobius"/>
    </source>
</evidence>
<dbReference type="AlphaFoldDB" id="A0A1F6WYP6"/>
<sequence length="60" mass="6835">MISGIILGSGVIITLFTAIFITAHKDSKKREQLKKSLALKKIKEPVKIYEEEPVEFINYN</sequence>
<dbReference type="Proteomes" id="UP000185809">
    <property type="component" value="Unassembled WGS sequence"/>
</dbReference>